<keyword evidence="1" id="KW-0175">Coiled coil</keyword>
<gene>
    <name evidence="2" type="primary">Contig6139.g6567</name>
    <name evidence="2" type="ORF">STYLEM_19982</name>
</gene>
<evidence type="ECO:0000313" key="2">
    <source>
        <dbReference type="EMBL" id="CDW90835.1"/>
    </source>
</evidence>
<feature type="coiled-coil region" evidence="1">
    <location>
        <begin position="76"/>
        <end position="110"/>
    </location>
</feature>
<accession>A0A078B8J1</accession>
<sequence>MSESKNNKRGFMLVQEEEIVEEQELLQDDESKQNQANLELELEKFNAEMNKDDEIAIKMIKFEGQYKDREEDYDNRGKYQRRLISEIDEIEQLQQKIQQKKAEIITKKRKNKLDLNELLKDTDELDFNLKRRKI</sequence>
<dbReference type="AlphaFoldDB" id="A0A078B8J1"/>
<organism evidence="2 3">
    <name type="scientific">Stylonychia lemnae</name>
    <name type="common">Ciliate</name>
    <dbReference type="NCBI Taxonomy" id="5949"/>
    <lineage>
        <taxon>Eukaryota</taxon>
        <taxon>Sar</taxon>
        <taxon>Alveolata</taxon>
        <taxon>Ciliophora</taxon>
        <taxon>Intramacronucleata</taxon>
        <taxon>Spirotrichea</taxon>
        <taxon>Stichotrichia</taxon>
        <taxon>Sporadotrichida</taxon>
        <taxon>Oxytrichidae</taxon>
        <taxon>Stylonychinae</taxon>
        <taxon>Stylonychia</taxon>
    </lineage>
</organism>
<dbReference type="InParanoid" id="A0A078B8J1"/>
<dbReference type="EMBL" id="CCKQ01018839">
    <property type="protein sequence ID" value="CDW90835.1"/>
    <property type="molecule type" value="Genomic_DNA"/>
</dbReference>
<evidence type="ECO:0000256" key="1">
    <source>
        <dbReference type="SAM" id="Coils"/>
    </source>
</evidence>
<protein>
    <submittedName>
        <fullName evidence="2">Uncharacterized protein</fullName>
    </submittedName>
</protein>
<reference evidence="2 3" key="1">
    <citation type="submission" date="2014-06" db="EMBL/GenBank/DDBJ databases">
        <authorList>
            <person name="Swart Estienne"/>
        </authorList>
    </citation>
    <scope>NUCLEOTIDE SEQUENCE [LARGE SCALE GENOMIC DNA]</scope>
    <source>
        <strain evidence="2 3">130c</strain>
    </source>
</reference>
<name>A0A078B8J1_STYLE</name>
<keyword evidence="3" id="KW-1185">Reference proteome</keyword>
<dbReference type="Proteomes" id="UP000039865">
    <property type="component" value="Unassembled WGS sequence"/>
</dbReference>
<evidence type="ECO:0000313" key="3">
    <source>
        <dbReference type="Proteomes" id="UP000039865"/>
    </source>
</evidence>
<proteinExistence type="predicted"/>